<keyword evidence="3" id="KW-0337">GPI-anchor biosynthesis</keyword>
<evidence type="ECO:0000256" key="1">
    <source>
        <dbReference type="ARBA" id="ARBA00004477"/>
    </source>
</evidence>
<evidence type="ECO:0000256" key="8">
    <source>
        <dbReference type="SAM" id="Phobius"/>
    </source>
</evidence>
<keyword evidence="4 8" id="KW-0812">Transmembrane</keyword>
<feature type="transmembrane region" description="Helical" evidence="8">
    <location>
        <begin position="177"/>
        <end position="197"/>
    </location>
</feature>
<dbReference type="UniPathway" id="UPA00196"/>
<evidence type="ECO:0008006" key="11">
    <source>
        <dbReference type="Google" id="ProtNLM"/>
    </source>
</evidence>
<dbReference type="Proteomes" id="UP000054564">
    <property type="component" value="Unassembled WGS sequence"/>
</dbReference>
<feature type="transmembrane region" description="Helical" evidence="8">
    <location>
        <begin position="209"/>
        <end position="230"/>
    </location>
</feature>
<keyword evidence="5" id="KW-0256">Endoplasmic reticulum</keyword>
<evidence type="ECO:0000256" key="4">
    <source>
        <dbReference type="ARBA" id="ARBA00022692"/>
    </source>
</evidence>
<dbReference type="GO" id="GO:0006506">
    <property type="term" value="P:GPI anchor biosynthetic process"/>
    <property type="evidence" value="ECO:0007669"/>
    <property type="project" value="UniProtKB-UniPathway"/>
</dbReference>
<reference evidence="10" key="1">
    <citation type="submission" date="2014-03" db="EMBL/GenBank/DDBJ databases">
        <title>The Genome Sequence of Puccinia striiformis f. sp. tritici PST-78.</title>
        <authorList>
            <consortium name="The Broad Institute Genome Sequencing Platform"/>
            <person name="Cuomo C."/>
            <person name="Hulbert S."/>
            <person name="Chen X."/>
            <person name="Walker B."/>
            <person name="Young S.K."/>
            <person name="Zeng Q."/>
            <person name="Gargeya S."/>
            <person name="Fitzgerald M."/>
            <person name="Haas B."/>
            <person name="Abouelleil A."/>
            <person name="Alvarado L."/>
            <person name="Arachchi H.M."/>
            <person name="Berlin A.M."/>
            <person name="Chapman S.B."/>
            <person name="Goldberg J."/>
            <person name="Griggs A."/>
            <person name="Gujja S."/>
            <person name="Hansen M."/>
            <person name="Howarth C."/>
            <person name="Imamovic A."/>
            <person name="Larimer J."/>
            <person name="McCowan C."/>
            <person name="Montmayeur A."/>
            <person name="Murphy C."/>
            <person name="Neiman D."/>
            <person name="Pearson M."/>
            <person name="Priest M."/>
            <person name="Roberts A."/>
            <person name="Saif S."/>
            <person name="Shea T."/>
            <person name="Sisk P."/>
            <person name="Sykes S."/>
            <person name="Wortman J."/>
            <person name="Nusbaum C."/>
            <person name="Birren B."/>
        </authorList>
    </citation>
    <scope>NUCLEOTIDE SEQUENCE [LARGE SCALE GENOMIC DNA]</scope>
    <source>
        <strain evidence="10">race PST-78</strain>
    </source>
</reference>
<feature type="transmembrane region" description="Helical" evidence="8">
    <location>
        <begin position="86"/>
        <end position="107"/>
    </location>
</feature>
<evidence type="ECO:0000313" key="9">
    <source>
        <dbReference type="EMBL" id="KNE97623.1"/>
    </source>
</evidence>
<feature type="transmembrane region" description="Helical" evidence="8">
    <location>
        <begin position="251"/>
        <end position="271"/>
    </location>
</feature>
<evidence type="ECO:0000313" key="10">
    <source>
        <dbReference type="Proteomes" id="UP000054564"/>
    </source>
</evidence>
<feature type="transmembrane region" description="Helical" evidence="8">
    <location>
        <begin position="283"/>
        <end position="308"/>
    </location>
</feature>
<comment type="caution">
    <text evidence="9">The sequence shown here is derived from an EMBL/GenBank/DDBJ whole genome shotgun (WGS) entry which is preliminary data.</text>
</comment>
<dbReference type="OrthoDB" id="2506696at2759"/>
<proteinExistence type="predicted"/>
<evidence type="ECO:0000256" key="6">
    <source>
        <dbReference type="ARBA" id="ARBA00022989"/>
    </source>
</evidence>
<comment type="pathway">
    <text evidence="2">Glycolipid biosynthesis; glycosylphosphatidylinositol-anchor biosynthesis.</text>
</comment>
<dbReference type="AlphaFoldDB" id="A0A0L0VEC7"/>
<gene>
    <name evidence="9" type="ORF">PSTG_09028</name>
</gene>
<name>A0A0L0VEC7_9BASI</name>
<evidence type="ECO:0000256" key="2">
    <source>
        <dbReference type="ARBA" id="ARBA00004687"/>
    </source>
</evidence>
<keyword evidence="6 8" id="KW-1133">Transmembrane helix</keyword>
<evidence type="ECO:0000256" key="5">
    <source>
        <dbReference type="ARBA" id="ARBA00022824"/>
    </source>
</evidence>
<keyword evidence="7 8" id="KW-0472">Membrane</keyword>
<dbReference type="EMBL" id="AJIL01000065">
    <property type="protein sequence ID" value="KNE97623.1"/>
    <property type="molecule type" value="Genomic_DNA"/>
</dbReference>
<evidence type="ECO:0000256" key="3">
    <source>
        <dbReference type="ARBA" id="ARBA00022502"/>
    </source>
</evidence>
<accession>A0A0L0VEC7</accession>
<dbReference type="Pfam" id="PF06699">
    <property type="entry name" value="PIG-F"/>
    <property type="match status" value="1"/>
</dbReference>
<keyword evidence="10" id="KW-1185">Reference proteome</keyword>
<comment type="subcellular location">
    <subcellularLocation>
        <location evidence="1">Endoplasmic reticulum membrane</location>
        <topology evidence="1">Multi-pass membrane protein</topology>
    </subcellularLocation>
</comment>
<feature type="transmembrane region" description="Helical" evidence="8">
    <location>
        <begin position="38"/>
        <end position="56"/>
    </location>
</feature>
<dbReference type="GO" id="GO:0005789">
    <property type="term" value="C:endoplasmic reticulum membrane"/>
    <property type="evidence" value="ECO:0007669"/>
    <property type="project" value="UniProtKB-SubCell"/>
</dbReference>
<dbReference type="InterPro" id="IPR009580">
    <property type="entry name" value="GPI_biosynthesis_protein_Pig-F"/>
</dbReference>
<dbReference type="STRING" id="1165861.A0A0L0VEC7"/>
<evidence type="ECO:0000256" key="7">
    <source>
        <dbReference type="ARBA" id="ARBA00023136"/>
    </source>
</evidence>
<organism evidence="9 10">
    <name type="scientific">Puccinia striiformis f. sp. tritici PST-78</name>
    <dbReference type="NCBI Taxonomy" id="1165861"/>
    <lineage>
        <taxon>Eukaryota</taxon>
        <taxon>Fungi</taxon>
        <taxon>Dikarya</taxon>
        <taxon>Basidiomycota</taxon>
        <taxon>Pucciniomycotina</taxon>
        <taxon>Pucciniomycetes</taxon>
        <taxon>Pucciniales</taxon>
        <taxon>Pucciniaceae</taxon>
        <taxon>Puccinia</taxon>
    </lineage>
</organism>
<sequence>MTKQKNKKISATATAIAKKEEGKEKVAGVPSINLRTKYYSILPLHLLFIHFSIYYLPSKILLSSQEDGGRPSGIGMTLDHLNQHPIRSLVLINLAVLLVQLWFTNFLRSWRNSLSSSSSSSTEKPVEKNDKLVKDLKTLFVKLIHTSPSDLPKKLAQEIDPKLGSLINRFILVIKEVVFINLIILLSITSILVLLGASITPMRYVLKTIGLSSFISLLSFFPGSILIGWNQGRSKPNWIRIYSSFQPKNEVEVAILYPAIGTCIGTWIGAIPIPLDWDRPWQAWPITCLVGASIGHAIGSIASVVYSISSS</sequence>
<protein>
    <recommendedName>
        <fullName evidence="11">Glycosylphosphatidylinositol anchor biosynthesis protein 11</fullName>
    </recommendedName>
</protein>